<proteinExistence type="predicted"/>
<dbReference type="RefSeq" id="WP_240631331.1">
    <property type="nucleotide sequence ID" value="NZ_BJXM01000010.1"/>
</dbReference>
<dbReference type="EMBL" id="QWLB01000028">
    <property type="protein sequence ID" value="RIH91932.1"/>
    <property type="molecule type" value="Genomic_DNA"/>
</dbReference>
<protein>
    <submittedName>
        <fullName evidence="1">Uncharacterized protein</fullName>
    </submittedName>
</protein>
<accession>A0A399FAJ1</accession>
<dbReference type="Proteomes" id="UP000266178">
    <property type="component" value="Unassembled WGS sequence"/>
</dbReference>
<evidence type="ECO:0000313" key="1">
    <source>
        <dbReference type="EMBL" id="RIH91932.1"/>
    </source>
</evidence>
<comment type="caution">
    <text evidence="1">The sequence shown here is derived from an EMBL/GenBank/DDBJ whole genome shotgun (WGS) entry which is preliminary data.</text>
</comment>
<sequence length="180" mass="20330">MIEIDPQRLLLEGMESGSFPDLEPLALAKEYVLEAAQASPQSGGLYENPIVRLWHSPAGLFYEFKEFPAAFYARLGPVRGQYLSQEEARELVWEALAMADKEGADLNLFYTPQLMQSDGDFYMAYTLDGERIERGRARYALPLFMRLQHPAGLTVLLRLESEFIAFKLPKGQPVLQGLKA</sequence>
<evidence type="ECO:0000313" key="2">
    <source>
        <dbReference type="Proteomes" id="UP000266178"/>
    </source>
</evidence>
<dbReference type="AlphaFoldDB" id="A0A399FAJ1"/>
<keyword evidence="2" id="KW-1185">Reference proteome</keyword>
<gene>
    <name evidence="1" type="ORF">Mgrana_02113</name>
</gene>
<reference evidence="1 2" key="1">
    <citation type="submission" date="2018-08" db="EMBL/GenBank/DDBJ databases">
        <title>Meiothermus granaticius genome AF-68 sequencing project.</title>
        <authorList>
            <person name="Da Costa M.S."/>
            <person name="Albuquerque L."/>
            <person name="Raposo P."/>
            <person name="Froufe H.J.C."/>
            <person name="Barroso C.S."/>
            <person name="Egas C."/>
        </authorList>
    </citation>
    <scope>NUCLEOTIDE SEQUENCE [LARGE SCALE GENOMIC DNA]</scope>
    <source>
        <strain evidence="1 2">AF-68</strain>
    </source>
</reference>
<organism evidence="1 2">
    <name type="scientific">Meiothermus granaticius NBRC 107808</name>
    <dbReference type="NCBI Taxonomy" id="1227551"/>
    <lineage>
        <taxon>Bacteria</taxon>
        <taxon>Thermotogati</taxon>
        <taxon>Deinococcota</taxon>
        <taxon>Deinococci</taxon>
        <taxon>Thermales</taxon>
        <taxon>Thermaceae</taxon>
        <taxon>Meiothermus</taxon>
    </lineage>
</organism>
<name>A0A399FAJ1_9DEIN</name>